<keyword evidence="5 9" id="KW-0460">Magnesium</keyword>
<feature type="binding site" evidence="9">
    <location>
        <position position="216"/>
    </location>
    <ligand>
        <name>Mn(2+)</name>
        <dbReference type="ChEBI" id="CHEBI:29035"/>
    </ligand>
</feature>
<keyword evidence="2 9" id="KW-0479">Metal-binding</keyword>
<sequence>MKEPLYIVSEGILKREGNTLFFVNKDEKKALPIEHLSDIYCYGKVSLKSGASSLLMKMGLPTHFFNHYGYYEGSLYPKDQLNSGLVVVEQSRHYIDKEKRIIIATEFVKGIKHNILQTLKYYEKKEKNLEEIIKNIDSLNIYGDIPTLRGIEGEIWENYYKSFPKIIKFFEFNKRERQPPSNEINALISFGNSLLYSTVLSEIYNTYLHPSISYLHEPLERRFSLALDIADIFKPIIIERLIFNLVNNKYINEDEFDKEIGVFLNEKGKRIFLKEYKEKLDTTIQHPSLKRKVSYRYLIRLECYKLLKHIVGDKEYISFRMWW</sequence>
<dbReference type="PANTHER" id="PTHR43219">
    <property type="entry name" value="CRISPR-ASSOCIATED ENDONUCLEASE CAS1"/>
    <property type="match status" value="1"/>
</dbReference>
<dbReference type="PATRIC" id="fig|1706433.3.peg.834"/>
<dbReference type="PANTHER" id="PTHR43219:SF1">
    <property type="entry name" value="CRISPR-ASSOCIATED ENDONUCLEASE CAS1"/>
    <property type="match status" value="1"/>
</dbReference>
<dbReference type="GO" id="GO:0043571">
    <property type="term" value="P:maintenance of CRISPR repeat elements"/>
    <property type="evidence" value="ECO:0007669"/>
    <property type="project" value="UniProtKB-UniRule"/>
</dbReference>
<keyword evidence="7 9" id="KW-0238">DNA-binding</keyword>
<dbReference type="Proteomes" id="UP000092420">
    <property type="component" value="Unassembled WGS sequence"/>
</dbReference>
<dbReference type="GO" id="GO:0003677">
    <property type="term" value="F:DNA binding"/>
    <property type="evidence" value="ECO:0007669"/>
    <property type="project" value="UniProtKB-KW"/>
</dbReference>
<dbReference type="GO" id="GO:0051607">
    <property type="term" value="P:defense response to virus"/>
    <property type="evidence" value="ECO:0007669"/>
    <property type="project" value="UniProtKB-UniRule"/>
</dbReference>
<keyword evidence="3 9" id="KW-0255">Endonuclease</keyword>
<dbReference type="InterPro" id="IPR019858">
    <property type="entry name" value="CRISPR-assoc_Cas1_HMARI/TNEAP"/>
</dbReference>
<feature type="binding site" evidence="9">
    <location>
        <position position="231"/>
    </location>
    <ligand>
        <name>Mn(2+)</name>
        <dbReference type="ChEBI" id="CHEBI:29035"/>
    </ligand>
</feature>
<keyword evidence="6 9" id="KW-0051">Antiviral defense</keyword>
<evidence type="ECO:0000256" key="9">
    <source>
        <dbReference type="HAMAP-Rule" id="MF_01470"/>
    </source>
</evidence>
<dbReference type="CDD" id="cd09722">
    <property type="entry name" value="Cas1_I-B"/>
    <property type="match status" value="1"/>
</dbReference>
<comment type="cofactor">
    <cofactor evidence="9">
        <name>Mg(2+)</name>
        <dbReference type="ChEBI" id="CHEBI:18420"/>
    </cofactor>
    <cofactor evidence="9">
        <name>Mn(2+)</name>
        <dbReference type="ChEBI" id="CHEBI:29035"/>
    </cofactor>
</comment>
<dbReference type="Gene3D" id="3.100.10.20">
    <property type="entry name" value="CRISPR-associated endonuclease Cas1, N-terminal domain"/>
    <property type="match status" value="1"/>
</dbReference>
<dbReference type="EC" id="3.1.-.-" evidence="9"/>
<dbReference type="Gene3D" id="1.20.120.920">
    <property type="entry name" value="CRISPR-associated endonuclease Cas1, C-terminal domain"/>
    <property type="match status" value="1"/>
</dbReference>
<keyword evidence="4 9" id="KW-0378">Hydrolase</keyword>
<dbReference type="Pfam" id="PF01867">
    <property type="entry name" value="Cas_Cas1"/>
    <property type="match status" value="1"/>
</dbReference>
<evidence type="ECO:0000256" key="8">
    <source>
        <dbReference type="ARBA" id="ARBA00023211"/>
    </source>
</evidence>
<name>A0A150JBU7_9EURY</name>
<reference evidence="10 11" key="1">
    <citation type="journal article" date="2016" name="ISME J.">
        <title>Chasing the elusive Euryarchaeota class WSA2: genomes reveal a uniquely fastidious methyl-reducing methanogen.</title>
        <authorList>
            <person name="Nobu M.K."/>
            <person name="Narihiro T."/>
            <person name="Kuroda K."/>
            <person name="Mei R."/>
            <person name="Liu W.T."/>
        </authorList>
    </citation>
    <scope>NUCLEOTIDE SEQUENCE [LARGE SCALE GENOMIC DNA]</scope>
    <source>
        <strain evidence="10">ADurb1013_Bin02101</strain>
    </source>
</reference>
<dbReference type="GO" id="GO:0016787">
    <property type="term" value="F:hydrolase activity"/>
    <property type="evidence" value="ECO:0007669"/>
    <property type="project" value="UniProtKB-KW"/>
</dbReference>
<dbReference type="GO" id="GO:0046872">
    <property type="term" value="F:metal ion binding"/>
    <property type="evidence" value="ECO:0007669"/>
    <property type="project" value="UniProtKB-UniRule"/>
</dbReference>
<dbReference type="GO" id="GO:0004520">
    <property type="term" value="F:DNA endonuclease activity"/>
    <property type="evidence" value="ECO:0007669"/>
    <property type="project" value="InterPro"/>
</dbReference>
<dbReference type="EMBL" id="LNJB01000009">
    <property type="protein sequence ID" value="KYC54670.1"/>
    <property type="molecule type" value="Genomic_DNA"/>
</dbReference>
<keyword evidence="8 9" id="KW-0464">Manganese</keyword>
<comment type="subunit">
    <text evidence="9">Homodimer, forms a heterotetramer with a Cas2 homodimer.</text>
</comment>
<proteinExistence type="inferred from homology"/>
<dbReference type="NCBIfam" id="TIGR00287">
    <property type="entry name" value="cas1"/>
    <property type="match status" value="1"/>
</dbReference>
<accession>A0A150JBU7</accession>
<evidence type="ECO:0000313" key="10">
    <source>
        <dbReference type="EMBL" id="KYC54670.1"/>
    </source>
</evidence>
<evidence type="ECO:0000256" key="3">
    <source>
        <dbReference type="ARBA" id="ARBA00022759"/>
    </source>
</evidence>
<dbReference type="InterPro" id="IPR042206">
    <property type="entry name" value="CRISPR-assoc_Cas1_C"/>
</dbReference>
<protein>
    <recommendedName>
        <fullName evidence="9">CRISPR-associated endonuclease Cas1</fullName>
        <ecNumber evidence="9">3.1.-.-</ecNumber>
    </recommendedName>
</protein>
<feature type="binding site" evidence="9">
    <location>
        <position position="152"/>
    </location>
    <ligand>
        <name>Mn(2+)</name>
        <dbReference type="ChEBI" id="CHEBI:29035"/>
    </ligand>
</feature>
<evidence type="ECO:0000256" key="4">
    <source>
        <dbReference type="ARBA" id="ARBA00022801"/>
    </source>
</evidence>
<comment type="function">
    <text evidence="9">CRISPR (clustered regularly interspaced short palindromic repeat), is an adaptive immune system that provides protection against mobile genetic elements (viruses, transposable elements and conjugative plasmids). CRISPR clusters contain spacers, sequences complementary to antecedent mobile elements, and target invading nucleic acids. CRISPR clusters are transcribed and processed into CRISPR RNA (crRNA). Acts as a dsDNA endonuclease. Involved in the integration of spacer DNA into the CRISPR cassette.</text>
</comment>
<comment type="caution">
    <text evidence="10">The sequence shown here is derived from an EMBL/GenBank/DDBJ whole genome shotgun (WGS) entry which is preliminary data.</text>
</comment>
<dbReference type="InterPro" id="IPR042211">
    <property type="entry name" value="CRISPR-assoc_Cas1_N"/>
</dbReference>
<dbReference type="HAMAP" id="MF_01470">
    <property type="entry name" value="Cas1"/>
    <property type="match status" value="1"/>
</dbReference>
<gene>
    <name evidence="9 10" type="primary">cas1</name>
    <name evidence="10" type="ORF">AN188_00834</name>
</gene>
<evidence type="ECO:0000313" key="11">
    <source>
        <dbReference type="Proteomes" id="UP000092420"/>
    </source>
</evidence>
<comment type="similarity">
    <text evidence="9">Belongs to the CRISPR-associated endonuclease Cas1 family.</text>
</comment>
<evidence type="ECO:0000256" key="2">
    <source>
        <dbReference type="ARBA" id="ARBA00022723"/>
    </source>
</evidence>
<keyword evidence="1 9" id="KW-0540">Nuclease</keyword>
<dbReference type="NCBIfam" id="TIGR03641">
    <property type="entry name" value="cas1_HMARI"/>
    <property type="match status" value="1"/>
</dbReference>
<evidence type="ECO:0000256" key="6">
    <source>
        <dbReference type="ARBA" id="ARBA00023118"/>
    </source>
</evidence>
<evidence type="ECO:0000256" key="7">
    <source>
        <dbReference type="ARBA" id="ARBA00023125"/>
    </source>
</evidence>
<evidence type="ECO:0000256" key="5">
    <source>
        <dbReference type="ARBA" id="ARBA00022842"/>
    </source>
</evidence>
<evidence type="ECO:0000256" key="1">
    <source>
        <dbReference type="ARBA" id="ARBA00022722"/>
    </source>
</evidence>
<dbReference type="InterPro" id="IPR002729">
    <property type="entry name" value="CRISPR-assoc_Cas1"/>
</dbReference>
<dbReference type="AlphaFoldDB" id="A0A150JBU7"/>
<organism evidence="10 11">
    <name type="scientific">Candidatus Methanofastidiosum methylothiophilum</name>
    <dbReference type="NCBI Taxonomy" id="1705564"/>
    <lineage>
        <taxon>Archaea</taxon>
        <taxon>Methanobacteriati</taxon>
        <taxon>Methanobacteriota</taxon>
        <taxon>Stenosarchaea group</taxon>
        <taxon>Candidatus Methanofastidiosia</taxon>
        <taxon>Candidatus Methanofastidiosales</taxon>
        <taxon>Candidatus Methanofastidiosaceae</taxon>
        <taxon>Candidatus Methanofastidiosum</taxon>
    </lineage>
</organism>